<keyword evidence="5 11" id="KW-0067">ATP-binding</keyword>
<evidence type="ECO:0000256" key="7">
    <source>
        <dbReference type="ARBA" id="ARBA00023235"/>
    </source>
</evidence>
<accession>A0A133YGM2</accession>
<protein>
    <recommendedName>
        <fullName evidence="9">DNA 3'-5' helicase</fullName>
        <ecNumber evidence="9">5.6.2.4</ecNumber>
    </recommendedName>
</protein>
<dbReference type="CDD" id="cd17932">
    <property type="entry name" value="DEXQc_UvrD"/>
    <property type="match status" value="1"/>
</dbReference>
<dbReference type="Gene3D" id="3.40.50.300">
    <property type="entry name" value="P-loop containing nucleotide triphosphate hydrolases"/>
    <property type="match status" value="2"/>
</dbReference>
<comment type="catalytic activity">
    <reaction evidence="10">
        <text>ATP + H2O = ADP + phosphate + H(+)</text>
        <dbReference type="Rhea" id="RHEA:13065"/>
        <dbReference type="ChEBI" id="CHEBI:15377"/>
        <dbReference type="ChEBI" id="CHEBI:15378"/>
        <dbReference type="ChEBI" id="CHEBI:30616"/>
        <dbReference type="ChEBI" id="CHEBI:43474"/>
        <dbReference type="ChEBI" id="CHEBI:456216"/>
        <dbReference type="EC" id="5.6.2.4"/>
    </reaction>
</comment>
<feature type="domain" description="UvrD-like helicase C-terminal" evidence="13">
    <location>
        <begin position="296"/>
        <end position="625"/>
    </location>
</feature>
<dbReference type="GO" id="GO:0005524">
    <property type="term" value="F:ATP binding"/>
    <property type="evidence" value="ECO:0007669"/>
    <property type="project" value="UniProtKB-UniRule"/>
</dbReference>
<evidence type="ECO:0000256" key="4">
    <source>
        <dbReference type="ARBA" id="ARBA00022806"/>
    </source>
</evidence>
<dbReference type="STRING" id="1497955.HMPREF1872_00321"/>
<evidence type="ECO:0000256" key="6">
    <source>
        <dbReference type="ARBA" id="ARBA00023125"/>
    </source>
</evidence>
<keyword evidence="4 11" id="KW-0347">Helicase</keyword>
<dbReference type="InterPro" id="IPR013986">
    <property type="entry name" value="DExx_box_DNA_helicase_dom_sf"/>
</dbReference>
<name>A0A133YGM2_9FIRM</name>
<sequence length="859" mass="96691">MNANNQSLYNELNQDQRQAVLYGTGPLLILAGAGSGKTRVITYRISHLIKDLGILPQQIMALTFTNKAALEMKERIGQMVGDDTSRMWIGTFHSVMVKVLRQFAPLLGYQSNFQILDTDEQAKLLKNLIADKKLDRDVYEPKAVLHAISKQKNKLLTVEEFLSKYPNPQRCLDGAAKLCQPLYADYQAALKNLNAMDFDDLLLNAYLLFSQEPAVLEVYQKRFLYIFVDEYQDTNFAQYQLIHMLSAKHRNLCVVGDDDQSIYAFRGADVSIILNFERDFPDAKVIKLEQNYRSTGNILRAANSIIQHNQQRKDKALWTEAGAGRLLSYYQAVNQQDEANYVVNDIQTKQQQTKSPYSDFAILYRVNALSRNLELALLKAKIPFRIYGGQRFYERKEIKDVLAYLRLIADSKDDLAFLRIINCPKRQIGLTTVEKVLALAKQAQASAMEICAKADCYPELAKVKLKLLSFYTLIVNLRKSLQNSDFTLSSYIEYVQNESGLVEEIINQMEKGQEDAAQRIENLKEMLSDALDFTAQSKIETLDFSEAEQAELRSNDLLAFVQADEVEHETAGQIEIAEIAQANLPNKSLKTDLQDYLAMTALNQAASNDTDGNFVSLMTLHAAKGLEFNNVYIVGMEENIFPGARSLSTQAGLEEERRLAYVGVTRARQNLCLTSTAERLLYGSTTYNLLSRFVKEIPKELIQEKYASRKNDDYDLFAYNDTKRGSFGRNYGGNNGGNYSGNSTWSIRRQAPISIEPLNSTQVKPKPAVSDAMSQLKRIKANKVAGSSSAKLTSLASKQSKDELKLADIKVNQQVKHSRLGIATVKQIEPVAGDAILVLQFNNGETKRMMAKTAHLHAI</sequence>
<evidence type="ECO:0000256" key="8">
    <source>
        <dbReference type="ARBA" id="ARBA00034617"/>
    </source>
</evidence>
<dbReference type="PANTHER" id="PTHR11070">
    <property type="entry name" value="UVRD / RECB / PCRA DNA HELICASE FAMILY MEMBER"/>
    <property type="match status" value="1"/>
</dbReference>
<dbReference type="GO" id="GO:0005829">
    <property type="term" value="C:cytosol"/>
    <property type="evidence" value="ECO:0007669"/>
    <property type="project" value="TreeGrafter"/>
</dbReference>
<dbReference type="Pfam" id="PF13361">
    <property type="entry name" value="UvrD_C"/>
    <property type="match status" value="1"/>
</dbReference>
<evidence type="ECO:0000259" key="13">
    <source>
        <dbReference type="PROSITE" id="PS51217"/>
    </source>
</evidence>
<evidence type="ECO:0000256" key="11">
    <source>
        <dbReference type="PROSITE-ProRule" id="PRU00560"/>
    </source>
</evidence>
<dbReference type="EMBL" id="LSCV01000003">
    <property type="protein sequence ID" value="KXB42338.1"/>
    <property type="molecule type" value="Genomic_DNA"/>
</dbReference>
<keyword evidence="6" id="KW-0238">DNA-binding</keyword>
<dbReference type="InterPro" id="IPR000212">
    <property type="entry name" value="DNA_helicase_UvrD/REP"/>
</dbReference>
<evidence type="ECO:0000256" key="10">
    <source>
        <dbReference type="ARBA" id="ARBA00048988"/>
    </source>
</evidence>
<dbReference type="InterPro" id="IPR027417">
    <property type="entry name" value="P-loop_NTPase"/>
</dbReference>
<evidence type="ECO:0000256" key="9">
    <source>
        <dbReference type="ARBA" id="ARBA00034808"/>
    </source>
</evidence>
<reference evidence="15" key="1">
    <citation type="submission" date="2016-01" db="EMBL/GenBank/DDBJ databases">
        <authorList>
            <person name="Mitreva M."/>
            <person name="Pepin K.H."/>
            <person name="Mihindukulasuriya K.A."/>
            <person name="Fulton R."/>
            <person name="Fronick C."/>
            <person name="O'Laughlin M."/>
            <person name="Miner T."/>
            <person name="Herter B."/>
            <person name="Rosa B.A."/>
            <person name="Cordes M."/>
            <person name="Tomlinson C."/>
            <person name="Wollam A."/>
            <person name="Palsikar V.B."/>
            <person name="Mardis E.R."/>
            <person name="Wilson R.K."/>
        </authorList>
    </citation>
    <scope>NUCLEOTIDE SEQUENCE [LARGE SCALE GENOMIC DNA]</scope>
    <source>
        <strain evidence="15">KA00274</strain>
    </source>
</reference>
<feature type="domain" description="UvrD-like helicase ATP-binding" evidence="12">
    <location>
        <begin position="10"/>
        <end position="295"/>
    </location>
</feature>
<evidence type="ECO:0000259" key="12">
    <source>
        <dbReference type="PROSITE" id="PS51198"/>
    </source>
</evidence>
<evidence type="ECO:0000256" key="1">
    <source>
        <dbReference type="ARBA" id="ARBA00009922"/>
    </source>
</evidence>
<dbReference type="InterPro" id="IPR014017">
    <property type="entry name" value="DNA_helicase_UvrD-like_C"/>
</dbReference>
<dbReference type="PROSITE" id="PS51198">
    <property type="entry name" value="UVRD_HELICASE_ATP_BIND"/>
    <property type="match status" value="1"/>
</dbReference>
<dbReference type="InterPro" id="IPR014016">
    <property type="entry name" value="UvrD-like_ATP-bd"/>
</dbReference>
<dbReference type="PANTHER" id="PTHR11070:SF2">
    <property type="entry name" value="ATP-DEPENDENT DNA HELICASE SRS2"/>
    <property type="match status" value="1"/>
</dbReference>
<dbReference type="GO" id="GO:0003677">
    <property type="term" value="F:DNA binding"/>
    <property type="evidence" value="ECO:0007669"/>
    <property type="project" value="UniProtKB-KW"/>
</dbReference>
<evidence type="ECO:0000256" key="2">
    <source>
        <dbReference type="ARBA" id="ARBA00022741"/>
    </source>
</evidence>
<proteinExistence type="inferred from homology"/>
<keyword evidence="7" id="KW-0413">Isomerase</keyword>
<feature type="binding site" evidence="11">
    <location>
        <begin position="31"/>
        <end position="38"/>
    </location>
    <ligand>
        <name>ATP</name>
        <dbReference type="ChEBI" id="CHEBI:30616"/>
    </ligand>
</feature>
<dbReference type="OrthoDB" id="9810135at2"/>
<dbReference type="SUPFAM" id="SSF52540">
    <property type="entry name" value="P-loop containing nucleoside triphosphate hydrolases"/>
    <property type="match status" value="1"/>
</dbReference>
<dbReference type="GO" id="GO:0043138">
    <property type="term" value="F:3'-5' DNA helicase activity"/>
    <property type="evidence" value="ECO:0007669"/>
    <property type="project" value="UniProtKB-EC"/>
</dbReference>
<evidence type="ECO:0000313" key="14">
    <source>
        <dbReference type="EMBL" id="KXB42338.1"/>
    </source>
</evidence>
<comment type="similarity">
    <text evidence="1">Belongs to the helicase family. UvrD subfamily.</text>
</comment>
<dbReference type="Pfam" id="PF00580">
    <property type="entry name" value="UvrD-helicase"/>
    <property type="match status" value="1"/>
</dbReference>
<dbReference type="PATRIC" id="fig|1497955.3.peg.303"/>
<keyword evidence="15" id="KW-1185">Reference proteome</keyword>
<gene>
    <name evidence="14" type="ORF">HMPREF1872_00321</name>
</gene>
<evidence type="ECO:0000313" key="15">
    <source>
        <dbReference type="Proteomes" id="UP000070080"/>
    </source>
</evidence>
<dbReference type="GO" id="GO:0000725">
    <property type="term" value="P:recombinational repair"/>
    <property type="evidence" value="ECO:0007669"/>
    <property type="project" value="TreeGrafter"/>
</dbReference>
<organism evidence="14 15">
    <name type="scientific">Amygdalobacter nucleatus</name>
    <dbReference type="NCBI Taxonomy" id="3029274"/>
    <lineage>
        <taxon>Bacteria</taxon>
        <taxon>Bacillati</taxon>
        <taxon>Bacillota</taxon>
        <taxon>Clostridia</taxon>
        <taxon>Eubacteriales</taxon>
        <taxon>Oscillospiraceae</taxon>
        <taxon>Amygdalobacter</taxon>
    </lineage>
</organism>
<keyword evidence="2 11" id="KW-0547">Nucleotide-binding</keyword>
<dbReference type="EC" id="5.6.2.4" evidence="9"/>
<dbReference type="PROSITE" id="PS51217">
    <property type="entry name" value="UVRD_HELICASE_CTER"/>
    <property type="match status" value="1"/>
</dbReference>
<dbReference type="Gene3D" id="1.10.10.160">
    <property type="match status" value="1"/>
</dbReference>
<dbReference type="RefSeq" id="WP_066713059.1">
    <property type="nucleotide sequence ID" value="NZ_CP118869.1"/>
</dbReference>
<dbReference type="GO" id="GO:0033202">
    <property type="term" value="C:DNA helicase complex"/>
    <property type="evidence" value="ECO:0007669"/>
    <property type="project" value="TreeGrafter"/>
</dbReference>
<keyword evidence="3 11" id="KW-0378">Hydrolase</keyword>
<comment type="catalytic activity">
    <reaction evidence="8">
        <text>Couples ATP hydrolysis with the unwinding of duplex DNA by translocating in the 3'-5' direction.</text>
        <dbReference type="EC" id="5.6.2.4"/>
    </reaction>
</comment>
<evidence type="ECO:0000256" key="5">
    <source>
        <dbReference type="ARBA" id="ARBA00022840"/>
    </source>
</evidence>
<dbReference type="CDD" id="cd18807">
    <property type="entry name" value="SF1_C_UvrD"/>
    <property type="match status" value="1"/>
</dbReference>
<evidence type="ECO:0000256" key="3">
    <source>
        <dbReference type="ARBA" id="ARBA00022801"/>
    </source>
</evidence>
<dbReference type="Proteomes" id="UP000070080">
    <property type="component" value="Unassembled WGS sequence"/>
</dbReference>
<dbReference type="Gene3D" id="1.10.486.10">
    <property type="entry name" value="PCRA, domain 4"/>
    <property type="match status" value="1"/>
</dbReference>
<comment type="caution">
    <text evidence="14">The sequence shown here is derived from an EMBL/GenBank/DDBJ whole genome shotgun (WGS) entry which is preliminary data.</text>
</comment>
<dbReference type="AlphaFoldDB" id="A0A133YGM2"/>
<dbReference type="GO" id="GO:0016887">
    <property type="term" value="F:ATP hydrolysis activity"/>
    <property type="evidence" value="ECO:0007669"/>
    <property type="project" value="RHEA"/>
</dbReference>